<dbReference type="AlphaFoldDB" id="A0A6C0K1E5"/>
<name>A0A6C0K1E5_9ZZZZ</name>
<dbReference type="EMBL" id="MN740746">
    <property type="protein sequence ID" value="QHU09874.1"/>
    <property type="molecule type" value="Genomic_DNA"/>
</dbReference>
<proteinExistence type="predicted"/>
<accession>A0A6C0K1E5</accession>
<evidence type="ECO:0000313" key="1">
    <source>
        <dbReference type="EMBL" id="QHU09874.1"/>
    </source>
</evidence>
<organism evidence="1">
    <name type="scientific">viral metagenome</name>
    <dbReference type="NCBI Taxonomy" id="1070528"/>
    <lineage>
        <taxon>unclassified sequences</taxon>
        <taxon>metagenomes</taxon>
        <taxon>organismal metagenomes</taxon>
    </lineage>
</organism>
<reference evidence="1" key="1">
    <citation type="journal article" date="2020" name="Nature">
        <title>Giant virus diversity and host interactions through global metagenomics.</title>
        <authorList>
            <person name="Schulz F."/>
            <person name="Roux S."/>
            <person name="Paez-Espino D."/>
            <person name="Jungbluth S."/>
            <person name="Walsh D.A."/>
            <person name="Denef V.J."/>
            <person name="McMahon K.D."/>
            <person name="Konstantinidis K.T."/>
            <person name="Eloe-Fadrosh E.A."/>
            <person name="Kyrpides N.C."/>
            <person name="Woyke T."/>
        </authorList>
    </citation>
    <scope>NUCLEOTIDE SEQUENCE</scope>
    <source>
        <strain evidence="1">GVMAG-S-1101164-164</strain>
    </source>
</reference>
<protein>
    <submittedName>
        <fullName evidence="1">Uncharacterized protein</fullName>
    </submittedName>
</protein>
<sequence>MEHYLAGRPMSDNDKIDILYAYWAYVDALKTLYACCRALERCGLPEEDPEYNNFKDALSEADSAYEIAKINYYAICDRLFR</sequence>